<dbReference type="EMBL" id="JADIKK010000007">
    <property type="protein sequence ID" value="MFK2875722.1"/>
    <property type="molecule type" value="Genomic_DNA"/>
</dbReference>
<proteinExistence type="predicted"/>
<evidence type="ECO:0000313" key="3">
    <source>
        <dbReference type="EMBL" id="MFK2876176.1"/>
    </source>
</evidence>
<organism evidence="2 5">
    <name type="scientific">Rhodanobacter hydrolyticus</name>
    <dbReference type="NCBI Taxonomy" id="2250595"/>
    <lineage>
        <taxon>Bacteria</taxon>
        <taxon>Pseudomonadati</taxon>
        <taxon>Pseudomonadota</taxon>
        <taxon>Gammaproteobacteria</taxon>
        <taxon>Lysobacterales</taxon>
        <taxon>Rhodanobacteraceae</taxon>
        <taxon>Rhodanobacter</taxon>
    </lineage>
</organism>
<comment type="caution">
    <text evidence="2">The sequence shown here is derived from an EMBL/GenBank/DDBJ whole genome shotgun (WGS) entry which is preliminary data.</text>
</comment>
<evidence type="ECO:0000259" key="1">
    <source>
        <dbReference type="Pfam" id="PF10091"/>
    </source>
</evidence>
<accession>A0ABW8J0D0</accession>
<dbReference type="RefSeq" id="WP_404611763.1">
    <property type="nucleotide sequence ID" value="NZ_JADIKK010000007.1"/>
</dbReference>
<sequence>MTGSSNEDLLDLIQHDSFQYFIDHRQPGNGLIPDSTEPHSPCSIAAVGFALSCYPVAVERSWMTRAAARKLVLGTLRFFLMADQSGATDGVGYKGFFYHFLDLRTGRRAGNCELSTIDTALLVAGMLTCAQYFSGEHREEAEIRTAANAIYDSVDWRWAQHGGAGISMGWKPERGFQRASWVGYNEALIMYALALGSASHPPTSNVYAHWLSGYRWKRIYELAYVYAGPMFIHQFSHVWIDFLGIHDAYMAEKGIDYFENSRRATYVQYEYARRNPRGFEGYQAKCWGLTATHGPGPAAQKRKGKLLRFAGYAARGAPFGPDDGTMAPWASLASLPFAPELVVPTLRHLVEETENPRNDFGFYASFNPSFHAKRGDAGWASPWHYGLHQGPIVLMLENYRNGLIWRLMRDCAPLVRGLRRAGFHGGWLDHAC</sequence>
<reference evidence="2 5" key="1">
    <citation type="submission" date="2020-10" db="EMBL/GenBank/DDBJ databases">
        <title>Phylogeny of dyella-like bacteria.</title>
        <authorList>
            <person name="Fu J."/>
        </authorList>
    </citation>
    <scope>NUCLEOTIDE SEQUENCE [LARGE SCALE GENOMIC DNA]</scope>
    <source>
        <strain evidence="2 5">KACC 19113</strain>
    </source>
</reference>
<feature type="domain" description="Glycoamylase-like" evidence="1">
    <location>
        <begin position="180"/>
        <end position="411"/>
    </location>
</feature>
<dbReference type="Pfam" id="PF10091">
    <property type="entry name" value="Glycoamylase"/>
    <property type="match status" value="1"/>
</dbReference>
<gene>
    <name evidence="2" type="ORF">ISP25_01375</name>
    <name evidence="3" type="ORF">ISP25_03735</name>
    <name evidence="4" type="ORF">ISP25_21995</name>
</gene>
<evidence type="ECO:0000313" key="4">
    <source>
        <dbReference type="EMBL" id="MFK2879741.1"/>
    </source>
</evidence>
<dbReference type="Gene3D" id="1.50.10.140">
    <property type="match status" value="1"/>
</dbReference>
<dbReference type="EMBL" id="JADIKK010000008">
    <property type="protein sequence ID" value="MFK2879741.1"/>
    <property type="molecule type" value="Genomic_DNA"/>
</dbReference>
<dbReference type="Proteomes" id="UP001620339">
    <property type="component" value="Unassembled WGS sequence"/>
</dbReference>
<dbReference type="EMBL" id="JADIKK010000008">
    <property type="protein sequence ID" value="MFK2876176.1"/>
    <property type="molecule type" value="Genomic_DNA"/>
</dbReference>
<evidence type="ECO:0000313" key="5">
    <source>
        <dbReference type="Proteomes" id="UP001620339"/>
    </source>
</evidence>
<name>A0ABW8J0D0_9GAMM</name>
<dbReference type="InterPro" id="IPR019282">
    <property type="entry name" value="Glycoamylase-like_cons_dom"/>
</dbReference>
<dbReference type="PIRSF" id="PIRSF028431">
    <property type="entry name" value="UCP028431"/>
    <property type="match status" value="1"/>
</dbReference>
<dbReference type="InterPro" id="IPR016883">
    <property type="entry name" value="UCP028431"/>
</dbReference>
<protein>
    <recommendedName>
        <fullName evidence="1">Glycoamylase-like domain-containing protein</fullName>
    </recommendedName>
</protein>
<evidence type="ECO:0000313" key="2">
    <source>
        <dbReference type="EMBL" id="MFK2875722.1"/>
    </source>
</evidence>
<keyword evidence="5" id="KW-1185">Reference proteome</keyword>